<proteinExistence type="predicted"/>
<sequence length="287" mass="32493">MPPPHPDPVIRASTLSEPIRPAINPDPILPRFSFHPPTPSSTGPSVLSNLAEMAAMLARGQTMKESSPLIPIARKRQMNERFLTIRPLLLVIVPLFLTNVFCVKAIGNKYNSRKRTILRAIVDRWWDTTHTFHFDEFGEMTTSDFSPITGLPIFGKSLEYNVDAYKNKDELVRWFGEPMANIAKKKVLFLEIYDAYKGFGGNNIRVEDKERLTRVFILTLLSGKLMCDKAGVVNLYYMTSLRDISSIGLYNWGGAGLSTLYKKYGCCCEKESKHRWILEGLRACLGL</sequence>
<dbReference type="EMBL" id="JANJYJ010000009">
    <property type="protein sequence ID" value="KAK3189253.1"/>
    <property type="molecule type" value="Genomic_DNA"/>
</dbReference>
<organism evidence="3 4">
    <name type="scientific">Dipteronia sinensis</name>
    <dbReference type="NCBI Taxonomy" id="43782"/>
    <lineage>
        <taxon>Eukaryota</taxon>
        <taxon>Viridiplantae</taxon>
        <taxon>Streptophyta</taxon>
        <taxon>Embryophyta</taxon>
        <taxon>Tracheophyta</taxon>
        <taxon>Spermatophyta</taxon>
        <taxon>Magnoliopsida</taxon>
        <taxon>eudicotyledons</taxon>
        <taxon>Gunneridae</taxon>
        <taxon>Pentapetalae</taxon>
        <taxon>rosids</taxon>
        <taxon>malvids</taxon>
        <taxon>Sapindales</taxon>
        <taxon>Sapindaceae</taxon>
        <taxon>Hippocastanoideae</taxon>
        <taxon>Acereae</taxon>
        <taxon>Dipteronia</taxon>
    </lineage>
</organism>
<dbReference type="Pfam" id="PF10536">
    <property type="entry name" value="PMD"/>
    <property type="match status" value="1"/>
</dbReference>
<evidence type="ECO:0000313" key="4">
    <source>
        <dbReference type="Proteomes" id="UP001281410"/>
    </source>
</evidence>
<evidence type="ECO:0000259" key="2">
    <source>
        <dbReference type="Pfam" id="PF10536"/>
    </source>
</evidence>
<dbReference type="AlphaFoldDB" id="A0AAD9ZR51"/>
<keyword evidence="1" id="KW-0472">Membrane</keyword>
<dbReference type="PANTHER" id="PTHR46033">
    <property type="entry name" value="PROTEIN MAIN-LIKE 2"/>
    <property type="match status" value="1"/>
</dbReference>
<protein>
    <recommendedName>
        <fullName evidence="2">Aminotransferase-like plant mobile domain-containing protein</fullName>
    </recommendedName>
</protein>
<gene>
    <name evidence="3" type="ORF">Dsin_028814</name>
</gene>
<name>A0AAD9ZR51_9ROSI</name>
<dbReference type="Proteomes" id="UP001281410">
    <property type="component" value="Unassembled WGS sequence"/>
</dbReference>
<evidence type="ECO:0000256" key="1">
    <source>
        <dbReference type="SAM" id="Phobius"/>
    </source>
</evidence>
<comment type="caution">
    <text evidence="3">The sequence shown here is derived from an EMBL/GenBank/DDBJ whole genome shotgun (WGS) entry which is preliminary data.</text>
</comment>
<keyword evidence="1" id="KW-0812">Transmembrane</keyword>
<dbReference type="PANTHER" id="PTHR46033:SF8">
    <property type="entry name" value="PROTEIN MAINTENANCE OF MERISTEMS-LIKE"/>
    <property type="match status" value="1"/>
</dbReference>
<feature type="domain" description="Aminotransferase-like plant mobile" evidence="2">
    <location>
        <begin position="113"/>
        <end position="271"/>
    </location>
</feature>
<feature type="transmembrane region" description="Helical" evidence="1">
    <location>
        <begin position="88"/>
        <end position="107"/>
    </location>
</feature>
<dbReference type="GO" id="GO:0010073">
    <property type="term" value="P:meristem maintenance"/>
    <property type="evidence" value="ECO:0007669"/>
    <property type="project" value="InterPro"/>
</dbReference>
<reference evidence="3" key="1">
    <citation type="journal article" date="2023" name="Plant J.">
        <title>Genome sequences and population genomics provide insights into the demographic history, inbreeding, and mutation load of two 'living fossil' tree species of Dipteronia.</title>
        <authorList>
            <person name="Feng Y."/>
            <person name="Comes H.P."/>
            <person name="Chen J."/>
            <person name="Zhu S."/>
            <person name="Lu R."/>
            <person name="Zhang X."/>
            <person name="Li P."/>
            <person name="Qiu J."/>
            <person name="Olsen K.M."/>
            <person name="Qiu Y."/>
        </authorList>
    </citation>
    <scope>NUCLEOTIDE SEQUENCE</scope>
    <source>
        <strain evidence="3">NBL</strain>
    </source>
</reference>
<keyword evidence="4" id="KW-1185">Reference proteome</keyword>
<evidence type="ECO:0000313" key="3">
    <source>
        <dbReference type="EMBL" id="KAK3189253.1"/>
    </source>
</evidence>
<accession>A0AAD9ZR51</accession>
<dbReference type="InterPro" id="IPR044824">
    <property type="entry name" value="MAIN-like"/>
</dbReference>
<keyword evidence="1" id="KW-1133">Transmembrane helix</keyword>
<dbReference type="InterPro" id="IPR019557">
    <property type="entry name" value="AminoTfrase-like_pln_mobile"/>
</dbReference>